<feature type="domain" description="C2H2-type" evidence="2">
    <location>
        <begin position="13"/>
        <end position="35"/>
    </location>
</feature>
<comment type="caution">
    <text evidence="3">The sequence shown here is derived from an EMBL/GenBank/DDBJ whole genome shotgun (WGS) entry which is preliminary data.</text>
</comment>
<name>A0A7C3PHM7_9CYAN</name>
<organism evidence="3">
    <name type="scientific">Oscillatoriales cyanobacterium SpSt-418</name>
    <dbReference type="NCBI Taxonomy" id="2282169"/>
    <lineage>
        <taxon>Bacteria</taxon>
        <taxon>Bacillati</taxon>
        <taxon>Cyanobacteriota</taxon>
        <taxon>Cyanophyceae</taxon>
        <taxon>Oscillatoriophycideae</taxon>
        <taxon>Oscillatoriales</taxon>
    </lineage>
</organism>
<sequence>MKALLLRQQRGKCTRCGLNFCSDDLIEVHHQDGNHGNSSLNNLKLLHRHCHDQAHGAATTPKTGIPDNEPGWREVGCPETGKSGFEAKQVGRPTCLG</sequence>
<accession>A0A7C3PHM7</accession>
<evidence type="ECO:0000313" key="3">
    <source>
        <dbReference type="EMBL" id="HFN00574.1"/>
    </source>
</evidence>
<dbReference type="GO" id="GO:0004519">
    <property type="term" value="F:endonuclease activity"/>
    <property type="evidence" value="ECO:0007669"/>
    <property type="project" value="UniProtKB-KW"/>
</dbReference>
<dbReference type="GO" id="GO:0003676">
    <property type="term" value="F:nucleic acid binding"/>
    <property type="evidence" value="ECO:0007669"/>
    <property type="project" value="InterPro"/>
</dbReference>
<dbReference type="InterPro" id="IPR003615">
    <property type="entry name" value="HNH_nuc"/>
</dbReference>
<dbReference type="Pfam" id="PF01844">
    <property type="entry name" value="HNH"/>
    <property type="match status" value="1"/>
</dbReference>
<evidence type="ECO:0000256" key="1">
    <source>
        <dbReference type="SAM" id="MobiDB-lite"/>
    </source>
</evidence>
<keyword evidence="3" id="KW-0378">Hydrolase</keyword>
<feature type="region of interest" description="Disordered" evidence="1">
    <location>
        <begin position="78"/>
        <end position="97"/>
    </location>
</feature>
<dbReference type="SMART" id="SM00507">
    <property type="entry name" value="HNHc"/>
    <property type="match status" value="1"/>
</dbReference>
<proteinExistence type="predicted"/>
<dbReference type="PROSITE" id="PS00028">
    <property type="entry name" value="ZINC_FINGER_C2H2_1"/>
    <property type="match status" value="1"/>
</dbReference>
<dbReference type="GO" id="GO:0008270">
    <property type="term" value="F:zinc ion binding"/>
    <property type="evidence" value="ECO:0007669"/>
    <property type="project" value="InterPro"/>
</dbReference>
<dbReference type="EMBL" id="DSRU01000330">
    <property type="protein sequence ID" value="HFN00574.1"/>
    <property type="molecule type" value="Genomic_DNA"/>
</dbReference>
<evidence type="ECO:0000259" key="2">
    <source>
        <dbReference type="PROSITE" id="PS00028"/>
    </source>
</evidence>
<keyword evidence="3" id="KW-0255">Endonuclease</keyword>
<dbReference type="InterPro" id="IPR013087">
    <property type="entry name" value="Znf_C2H2_type"/>
</dbReference>
<dbReference type="AlphaFoldDB" id="A0A7C3PHM7"/>
<gene>
    <name evidence="3" type="ORF">ENR64_23055</name>
</gene>
<protein>
    <submittedName>
        <fullName evidence="3">HNH endonuclease</fullName>
    </submittedName>
</protein>
<dbReference type="CDD" id="cd00085">
    <property type="entry name" value="HNHc"/>
    <property type="match status" value="1"/>
</dbReference>
<reference evidence="3" key="1">
    <citation type="journal article" date="2020" name="mSystems">
        <title>Genome- and Community-Level Interaction Insights into Carbon Utilization and Element Cycling Functions of Hydrothermarchaeota in Hydrothermal Sediment.</title>
        <authorList>
            <person name="Zhou Z."/>
            <person name="Liu Y."/>
            <person name="Xu W."/>
            <person name="Pan J."/>
            <person name="Luo Z.H."/>
            <person name="Li M."/>
        </authorList>
    </citation>
    <scope>NUCLEOTIDE SEQUENCE [LARGE SCALE GENOMIC DNA]</scope>
    <source>
        <strain evidence="3">SpSt-418</strain>
    </source>
</reference>
<keyword evidence="3" id="KW-0540">Nuclease</keyword>
<dbReference type="InterPro" id="IPR002711">
    <property type="entry name" value="HNH"/>
</dbReference>